<dbReference type="Proteomes" id="UP001359559">
    <property type="component" value="Unassembled WGS sequence"/>
</dbReference>
<evidence type="ECO:0000313" key="2">
    <source>
        <dbReference type="Proteomes" id="UP001359559"/>
    </source>
</evidence>
<dbReference type="AlphaFoldDB" id="A0AAN9EWN6"/>
<dbReference type="EMBL" id="JAYKXN010000008">
    <property type="protein sequence ID" value="KAK7265187.1"/>
    <property type="molecule type" value="Genomic_DNA"/>
</dbReference>
<name>A0AAN9EWN6_CLITE</name>
<organism evidence="1 2">
    <name type="scientific">Clitoria ternatea</name>
    <name type="common">Butterfly pea</name>
    <dbReference type="NCBI Taxonomy" id="43366"/>
    <lineage>
        <taxon>Eukaryota</taxon>
        <taxon>Viridiplantae</taxon>
        <taxon>Streptophyta</taxon>
        <taxon>Embryophyta</taxon>
        <taxon>Tracheophyta</taxon>
        <taxon>Spermatophyta</taxon>
        <taxon>Magnoliopsida</taxon>
        <taxon>eudicotyledons</taxon>
        <taxon>Gunneridae</taxon>
        <taxon>Pentapetalae</taxon>
        <taxon>rosids</taxon>
        <taxon>fabids</taxon>
        <taxon>Fabales</taxon>
        <taxon>Fabaceae</taxon>
        <taxon>Papilionoideae</taxon>
        <taxon>50 kb inversion clade</taxon>
        <taxon>NPAAA clade</taxon>
        <taxon>indigoferoid/millettioid clade</taxon>
        <taxon>Phaseoleae</taxon>
        <taxon>Clitoria</taxon>
    </lineage>
</organism>
<accession>A0AAN9EWN6</accession>
<reference evidence="1 2" key="1">
    <citation type="submission" date="2024-01" db="EMBL/GenBank/DDBJ databases">
        <title>The genomes of 5 underutilized Papilionoideae crops provide insights into root nodulation and disease resistance.</title>
        <authorList>
            <person name="Yuan L."/>
        </authorList>
    </citation>
    <scope>NUCLEOTIDE SEQUENCE [LARGE SCALE GENOMIC DNA]</scope>
    <source>
        <strain evidence="1">LY-2023</strain>
        <tissue evidence="1">Leaf</tissue>
    </source>
</reference>
<gene>
    <name evidence="1" type="ORF">RJT34_32803</name>
</gene>
<protein>
    <submittedName>
        <fullName evidence="1">Uncharacterized protein</fullName>
    </submittedName>
</protein>
<proteinExistence type="predicted"/>
<evidence type="ECO:0000313" key="1">
    <source>
        <dbReference type="EMBL" id="KAK7265187.1"/>
    </source>
</evidence>
<keyword evidence="2" id="KW-1185">Reference proteome</keyword>
<comment type="caution">
    <text evidence="1">The sequence shown here is derived from an EMBL/GenBank/DDBJ whole genome shotgun (WGS) entry which is preliminary data.</text>
</comment>
<sequence>MSDRVGFVWSEPIASTTDHGIPVRETTSLSLRTCSLLSYTLYYSITLHFPVSPNFQGDPHSPAIRPFFLLFPSVNRRSVTNVS</sequence>